<dbReference type="Proteomes" id="UP001597112">
    <property type="component" value="Unassembled WGS sequence"/>
</dbReference>
<dbReference type="SUPFAM" id="SSF55785">
    <property type="entry name" value="PYP-like sensor domain (PAS domain)"/>
    <property type="match status" value="8"/>
</dbReference>
<evidence type="ECO:0000259" key="8">
    <source>
        <dbReference type="PROSITE" id="PS50113"/>
    </source>
</evidence>
<protein>
    <recommendedName>
        <fullName evidence="2">histidine kinase</fullName>
        <ecNumber evidence="2">2.7.13.3</ecNumber>
    </recommendedName>
</protein>
<keyword evidence="3" id="KW-0597">Phosphoprotein</keyword>
<comment type="catalytic activity">
    <reaction evidence="1">
        <text>ATP + protein L-histidine = ADP + protein N-phospho-L-histidine.</text>
        <dbReference type="EC" id="2.7.13.3"/>
    </reaction>
</comment>
<reference evidence="10" key="1">
    <citation type="journal article" date="2019" name="Int. J. Syst. Evol. Microbiol.">
        <title>The Global Catalogue of Microorganisms (GCM) 10K type strain sequencing project: providing services to taxonomists for standard genome sequencing and annotation.</title>
        <authorList>
            <consortium name="The Broad Institute Genomics Platform"/>
            <consortium name="The Broad Institute Genome Sequencing Center for Infectious Disease"/>
            <person name="Wu L."/>
            <person name="Ma J."/>
        </authorList>
    </citation>
    <scope>NUCLEOTIDE SEQUENCE [LARGE SCALE GENOMIC DNA]</scope>
    <source>
        <strain evidence="10">CCUG 58938</strain>
    </source>
</reference>
<accession>A0ABW3JXJ0</accession>
<dbReference type="Pfam" id="PF13426">
    <property type="entry name" value="PAS_9"/>
    <property type="match status" value="4"/>
</dbReference>
<dbReference type="PANTHER" id="PTHR43304:SF1">
    <property type="entry name" value="PAC DOMAIN-CONTAINING PROTEIN"/>
    <property type="match status" value="1"/>
</dbReference>
<feature type="domain" description="PAS" evidence="7">
    <location>
        <begin position="565"/>
        <end position="612"/>
    </location>
</feature>
<dbReference type="Gene3D" id="3.30.565.10">
    <property type="entry name" value="Histidine kinase-like ATPase, C-terminal domain"/>
    <property type="match status" value="1"/>
</dbReference>
<dbReference type="SMART" id="SM00086">
    <property type="entry name" value="PAC"/>
    <property type="match status" value="6"/>
</dbReference>
<evidence type="ECO:0000256" key="6">
    <source>
        <dbReference type="SAM" id="Coils"/>
    </source>
</evidence>
<feature type="domain" description="PAC" evidence="8">
    <location>
        <begin position="225"/>
        <end position="277"/>
    </location>
</feature>
<dbReference type="SUPFAM" id="SSF55874">
    <property type="entry name" value="ATPase domain of HSP90 chaperone/DNA topoisomerase II/histidine kinase"/>
    <property type="match status" value="1"/>
</dbReference>
<feature type="domain" description="PAC" evidence="8">
    <location>
        <begin position="86"/>
        <end position="142"/>
    </location>
</feature>
<dbReference type="PANTHER" id="PTHR43304">
    <property type="entry name" value="PHYTOCHROME-LIKE PROTEIN CPH1"/>
    <property type="match status" value="1"/>
</dbReference>
<organism evidence="9 10">
    <name type="scientific">Ohtaekwangia kribbensis</name>
    <dbReference type="NCBI Taxonomy" id="688913"/>
    <lineage>
        <taxon>Bacteria</taxon>
        <taxon>Pseudomonadati</taxon>
        <taxon>Bacteroidota</taxon>
        <taxon>Cytophagia</taxon>
        <taxon>Cytophagales</taxon>
        <taxon>Fulvivirgaceae</taxon>
        <taxon>Ohtaekwangia</taxon>
    </lineage>
</organism>
<keyword evidence="4" id="KW-0808">Transferase</keyword>
<gene>
    <name evidence="9" type="ORF">ACFQ21_03020</name>
</gene>
<dbReference type="InterPro" id="IPR036890">
    <property type="entry name" value="HATPase_C_sf"/>
</dbReference>
<evidence type="ECO:0000259" key="7">
    <source>
        <dbReference type="PROSITE" id="PS50112"/>
    </source>
</evidence>
<evidence type="ECO:0000256" key="5">
    <source>
        <dbReference type="ARBA" id="ARBA00022777"/>
    </source>
</evidence>
<dbReference type="EMBL" id="JBHTKA010000001">
    <property type="protein sequence ID" value="MFD0998256.1"/>
    <property type="molecule type" value="Genomic_DNA"/>
</dbReference>
<feature type="domain" description="PAC" evidence="8">
    <location>
        <begin position="396"/>
        <end position="447"/>
    </location>
</feature>
<dbReference type="RefSeq" id="WP_377574646.1">
    <property type="nucleotide sequence ID" value="NZ_JBHTKA010000001.1"/>
</dbReference>
<comment type="caution">
    <text evidence="9">The sequence shown here is derived from an EMBL/GenBank/DDBJ whole genome shotgun (WGS) entry which is preliminary data.</text>
</comment>
<dbReference type="SMART" id="SM00091">
    <property type="entry name" value="PAS"/>
    <property type="match status" value="9"/>
</dbReference>
<feature type="coiled-coil region" evidence="6">
    <location>
        <begin position="133"/>
        <end position="160"/>
    </location>
</feature>
<evidence type="ECO:0000256" key="1">
    <source>
        <dbReference type="ARBA" id="ARBA00000085"/>
    </source>
</evidence>
<evidence type="ECO:0000256" key="3">
    <source>
        <dbReference type="ARBA" id="ARBA00022553"/>
    </source>
</evidence>
<dbReference type="InterPro" id="IPR013655">
    <property type="entry name" value="PAS_fold_3"/>
</dbReference>
<evidence type="ECO:0000313" key="10">
    <source>
        <dbReference type="Proteomes" id="UP001597112"/>
    </source>
</evidence>
<dbReference type="InterPro" id="IPR035965">
    <property type="entry name" value="PAS-like_dom_sf"/>
</dbReference>
<dbReference type="CDD" id="cd00130">
    <property type="entry name" value="PAS"/>
    <property type="match status" value="4"/>
</dbReference>
<dbReference type="Pfam" id="PF06580">
    <property type="entry name" value="His_kinase"/>
    <property type="match status" value="1"/>
</dbReference>
<keyword evidence="6" id="KW-0175">Coiled coil</keyword>
<evidence type="ECO:0000313" key="9">
    <source>
        <dbReference type="EMBL" id="MFD0998256.1"/>
    </source>
</evidence>
<evidence type="ECO:0000256" key="4">
    <source>
        <dbReference type="ARBA" id="ARBA00022679"/>
    </source>
</evidence>
<dbReference type="PROSITE" id="PS50113">
    <property type="entry name" value="PAC"/>
    <property type="match status" value="5"/>
</dbReference>
<feature type="coiled-coil region" evidence="6">
    <location>
        <begin position="282"/>
        <end position="320"/>
    </location>
</feature>
<sequence length="1276" mass="149213">MNNITEKEFNELLDPELFSAILDTLGEAIWTIDFTRNQLHWFSSAANRIKYAIPDDEALNDFWRNNIHPDDRERAVSGFENALRDSSVSVYIHDYRFCAAGHVYYIHDTIRLLRDAAGNVRRVIGAWRDTTHLHTREQQMNELLARLEAERNRFKRIAELSNAAMWEVDLATRKLQWMAGNATLEEFGFNNPAYTLEDWISDIHIEDRERVVKNFDHAVETQENFFDTYRFHKKSGGIVHVIDQGTFVRDASGKAIKAVGSWIDISRERKREEVLERSLEQQRALNHVLQEREEELATAEEELRQSNDQLSHHIRQLSAREFILNQSQKLARIGSWEYHPDNKTMFWSNEMYNIFGVDQSFNTNDLREIEQRFEMPDRELIQEIFRQMESRQRESFDITGRILTPLGYRKWVRITAYPIEEDGIAQRMVGLVFDITYLKEAEERIKSSELKFSRAFHSNPNLMMIVRESDRMIADVNECIETVMGYTRQEILGKTLNDVKFFIYEKDREAFYERYNANKTVEIECPCVRKDGSIIYVIVSSNRLEIEGVPYILSVVRDVSERRNAEERFRKSFDLNPDLMLIFRERDLQLVEVNEKLQSLAGYTRQDVIGKSSRDFNLWAISEDRDKYFSTLASQGHVTIDSVFLRKNGTHFLGTISAQRVHLHGENHLLVVVRDTTEKKIIEQNLVKSEANLQSILNHTEYFIWSVDIRYKLLRFNNRFAEYFKRFQKTDLFVGMPILDFINPASFSDFWRSKYEIVKNGRATEEFDIETNNRIYHCVLHPIFVEDEISGITAYMDDITSKRQAEERLMLSEANLQATVNNTKFMVWAVDREHRVIICNQTFQEYIKRNHNIEITYGQPIISAAWNLPDASWLRDVWSERYSRACAGESYELQEQRNDRYFKYSISPIVGKDSVITGVTVFAEDITEQKIAEDKIRENEIKLNAIINNTDLSIWSVDMDYRITAINNVFFETMKELYNIEYSVGQNMVEASRGYLPDYLIDYWVSLYNRSFTGESVSEEYIGKIVTTQNSVHPIIENDRIVGASVYTRDITELKRKAQELSEANKKIGELKLMALRSVMNPHFIFNALNSIQYFIAKNDRQNAINYLSTFSKLIRGVLTHSVRDKINLADELDLLRYYINLEMVRFENKFEFVLDVDPGLDLDNIEIPSLLIQPYVENAILHGLYSKPEKGLLCIAVKNDGDRVLFSVEDNGIGRKASQALRAKNFPKHKSMGTILTEERLRLINEQDKVALEIQDLQDRAGNATGTRVNIWVRF</sequence>
<keyword evidence="5" id="KW-0418">Kinase</keyword>
<dbReference type="InterPro" id="IPR010559">
    <property type="entry name" value="Sig_transdc_His_kin_internal"/>
</dbReference>
<feature type="domain" description="PAC" evidence="8">
    <location>
        <begin position="521"/>
        <end position="571"/>
    </location>
</feature>
<name>A0ABW3JXJ0_9BACT</name>
<dbReference type="InterPro" id="IPR001610">
    <property type="entry name" value="PAC"/>
</dbReference>
<dbReference type="InterPro" id="IPR000014">
    <property type="entry name" value="PAS"/>
</dbReference>
<proteinExistence type="predicted"/>
<dbReference type="Pfam" id="PF08447">
    <property type="entry name" value="PAS_3"/>
    <property type="match status" value="3"/>
</dbReference>
<evidence type="ECO:0000256" key="2">
    <source>
        <dbReference type="ARBA" id="ARBA00012438"/>
    </source>
</evidence>
<dbReference type="InterPro" id="IPR000700">
    <property type="entry name" value="PAS-assoc_C"/>
</dbReference>
<feature type="domain" description="PAC" evidence="8">
    <location>
        <begin position="887"/>
        <end position="938"/>
    </location>
</feature>
<feature type="domain" description="PAS" evidence="7">
    <location>
        <begin position="448"/>
        <end position="524"/>
    </location>
</feature>
<dbReference type="PROSITE" id="PS50112">
    <property type="entry name" value="PAS"/>
    <property type="match status" value="2"/>
</dbReference>
<dbReference type="NCBIfam" id="TIGR00229">
    <property type="entry name" value="sensory_box"/>
    <property type="match status" value="5"/>
</dbReference>
<dbReference type="InterPro" id="IPR052162">
    <property type="entry name" value="Sensor_kinase/Photoreceptor"/>
</dbReference>
<dbReference type="Gene3D" id="3.30.450.20">
    <property type="entry name" value="PAS domain"/>
    <property type="match status" value="8"/>
</dbReference>
<keyword evidence="10" id="KW-1185">Reference proteome</keyword>
<feature type="coiled-coil region" evidence="6">
    <location>
        <begin position="1044"/>
        <end position="1074"/>
    </location>
</feature>
<dbReference type="EC" id="2.7.13.3" evidence="2"/>